<sequence>MKRGKYEEKMMGPMFPRLHVNDTEKGGPRAPPRNKMALYEQLSIPSQRYNPGLLPLTSNNTVNPVPPASASQMENDVLLDSDPDPPASASQGSGHERVSFFSHQLPSSLHPAENPHTSYGDLNPSSGRVEQQKSLEEDDFTVPIFVQSGVGQEYSKANNSTDKEKRSSFNPAFLGRIMKLRNASEREPKQSDTTGLNSRQEGRSQSEQNAKEFVAGKEQSVKSASNLVLREKNGSPLKQMNASLAYEHTDHSANNLSRLQTADDSLQLDYRADLQLANTLRGNAVANMPIWGISNGNSSIRVRYFPSEEHISPSDPADDSESQEDKTHRSLQTGNADRDDDVSENSMVDSVAGTDLSPDDVVGIIGQKHFWKARRAIVNQQRVFAVQVFELHRLIKVQRLIAESPQLLNEESAYLGEPLKGAPAKKLPLQYIVKATPNVTKHKDVQEKPNHKMEGSAENAVGKASLSSVQNASQSSTYRPISRMPPQPTVTADSKMGSWSYNQPPGHQWLIPVMSPSEGLVYKPYPGPGFMGPVCGGTPGSTPMMGNFLNYGVPPSHPHYQGLGVAPFAPPAGHGYFPPYGMPVMNPALSGSTSEQMNPFAGQGLHVQSSGGGANFSMQNQSSCNVPSQKNAVVSNIDKSRASKDREVHASASKESEVHASTASSPSERAQGTAVGHTAVEGRNAFALFPTSPPVRVPDGGSQPRDTEQRPSRVIKVVPHNAISATESVARIFRSIQEERNQYESV</sequence>
<evidence type="ECO:0000313" key="3">
    <source>
        <dbReference type="Proteomes" id="UP001188597"/>
    </source>
</evidence>
<feature type="compositionally biased region" description="Polar residues" evidence="1">
    <location>
        <begin position="191"/>
        <end position="208"/>
    </location>
</feature>
<proteinExistence type="predicted"/>
<feature type="compositionally biased region" description="Polar residues" evidence="1">
    <location>
        <begin position="659"/>
        <end position="670"/>
    </location>
</feature>
<feature type="compositionally biased region" description="Polar residues" evidence="1">
    <location>
        <begin position="616"/>
        <end position="634"/>
    </location>
</feature>
<feature type="region of interest" description="Disordered" evidence="1">
    <location>
        <begin position="592"/>
        <end position="675"/>
    </location>
</feature>
<accession>A0AA88VAB5</accession>
<evidence type="ECO:0008006" key="4">
    <source>
        <dbReference type="Google" id="ProtNLM"/>
    </source>
</evidence>
<name>A0AA88VAB5_9ASTE</name>
<evidence type="ECO:0000313" key="2">
    <source>
        <dbReference type="EMBL" id="KAK3003258.1"/>
    </source>
</evidence>
<gene>
    <name evidence="2" type="ORF">RJ639_019592</name>
</gene>
<feature type="region of interest" description="Disordered" evidence="1">
    <location>
        <begin position="1"/>
        <end position="137"/>
    </location>
</feature>
<feature type="region of interest" description="Disordered" evidence="1">
    <location>
        <begin position="309"/>
        <end position="344"/>
    </location>
</feature>
<dbReference type="AlphaFoldDB" id="A0AA88VAB5"/>
<reference evidence="2" key="1">
    <citation type="submission" date="2022-12" db="EMBL/GenBank/DDBJ databases">
        <title>Draft genome assemblies for two species of Escallonia (Escalloniales).</title>
        <authorList>
            <person name="Chanderbali A."/>
            <person name="Dervinis C."/>
            <person name="Anghel I."/>
            <person name="Soltis D."/>
            <person name="Soltis P."/>
            <person name="Zapata F."/>
        </authorList>
    </citation>
    <scope>NUCLEOTIDE SEQUENCE</scope>
    <source>
        <strain evidence="2">UCBG64.0493</strain>
        <tissue evidence="2">Leaf</tissue>
    </source>
</reference>
<feature type="compositionally biased region" description="Basic and acidic residues" evidence="1">
    <location>
        <begin position="638"/>
        <end position="658"/>
    </location>
</feature>
<dbReference type="Proteomes" id="UP001188597">
    <property type="component" value="Unassembled WGS sequence"/>
</dbReference>
<dbReference type="InterPro" id="IPR039319">
    <property type="entry name" value="ELF3-like"/>
</dbReference>
<feature type="compositionally biased region" description="Basic and acidic residues" evidence="1">
    <location>
        <begin position="1"/>
        <end position="10"/>
    </location>
</feature>
<dbReference type="EMBL" id="JAVXUP010002444">
    <property type="protein sequence ID" value="KAK3003258.1"/>
    <property type="molecule type" value="Genomic_DNA"/>
</dbReference>
<dbReference type="PANTHER" id="PTHR34281:SF2">
    <property type="entry name" value="PROTEIN EARLY FLOWERING 3"/>
    <property type="match status" value="1"/>
</dbReference>
<dbReference type="PANTHER" id="PTHR34281">
    <property type="entry name" value="PROTEIN EARLY FLOWERING 3"/>
    <property type="match status" value="1"/>
</dbReference>
<dbReference type="GO" id="GO:2000028">
    <property type="term" value="P:regulation of photoperiodism, flowering"/>
    <property type="evidence" value="ECO:0007669"/>
    <property type="project" value="InterPro"/>
</dbReference>
<comment type="caution">
    <text evidence="2">The sequence shown here is derived from an EMBL/GenBank/DDBJ whole genome shotgun (WGS) entry which is preliminary data.</text>
</comment>
<feature type="region of interest" description="Disordered" evidence="1">
    <location>
        <begin position="689"/>
        <end position="712"/>
    </location>
</feature>
<protein>
    <recommendedName>
        <fullName evidence="4">Protein EARLY FLOWERING 3</fullName>
    </recommendedName>
</protein>
<feature type="compositionally biased region" description="Polar residues" evidence="1">
    <location>
        <begin position="56"/>
        <end position="74"/>
    </location>
</feature>
<keyword evidence="3" id="KW-1185">Reference proteome</keyword>
<evidence type="ECO:0000256" key="1">
    <source>
        <dbReference type="SAM" id="MobiDB-lite"/>
    </source>
</evidence>
<organism evidence="2 3">
    <name type="scientific">Escallonia herrerae</name>
    <dbReference type="NCBI Taxonomy" id="1293975"/>
    <lineage>
        <taxon>Eukaryota</taxon>
        <taxon>Viridiplantae</taxon>
        <taxon>Streptophyta</taxon>
        <taxon>Embryophyta</taxon>
        <taxon>Tracheophyta</taxon>
        <taxon>Spermatophyta</taxon>
        <taxon>Magnoliopsida</taxon>
        <taxon>eudicotyledons</taxon>
        <taxon>Gunneridae</taxon>
        <taxon>Pentapetalae</taxon>
        <taxon>asterids</taxon>
        <taxon>campanulids</taxon>
        <taxon>Escalloniales</taxon>
        <taxon>Escalloniaceae</taxon>
        <taxon>Escallonia</taxon>
    </lineage>
</organism>
<feature type="region of interest" description="Disordered" evidence="1">
    <location>
        <begin position="153"/>
        <end position="218"/>
    </location>
</feature>